<dbReference type="GO" id="GO:0007165">
    <property type="term" value="P:signal transduction"/>
    <property type="evidence" value="ECO:0007669"/>
    <property type="project" value="InterPro"/>
</dbReference>
<dbReference type="AlphaFoldDB" id="A0A438DJA8"/>
<dbReference type="EMBL" id="QGNW01001602">
    <property type="protein sequence ID" value="RVW35560.1"/>
    <property type="molecule type" value="Genomic_DNA"/>
</dbReference>
<dbReference type="PANTHER" id="PTHR31413">
    <property type="entry name" value="AFP HOMOLOG 2"/>
    <property type="match status" value="1"/>
</dbReference>
<dbReference type="InterPro" id="IPR032308">
    <property type="entry name" value="TDBD"/>
</dbReference>
<sequence>MESSEILKETRMFSIVCFCHVGFLTPAEFVKHAGGNYIANPMKLIVVRLASF</sequence>
<evidence type="ECO:0000313" key="7">
    <source>
        <dbReference type="Proteomes" id="UP000288805"/>
    </source>
</evidence>
<dbReference type="Proteomes" id="UP000288805">
    <property type="component" value="Unassembled WGS sequence"/>
</dbReference>
<comment type="subcellular location">
    <subcellularLocation>
        <location evidence="1 4">Nucleus</location>
    </subcellularLocation>
</comment>
<dbReference type="Pfam" id="PF16135">
    <property type="entry name" value="TDBD"/>
    <property type="match status" value="1"/>
</dbReference>
<evidence type="ECO:0000256" key="4">
    <source>
        <dbReference type="RuleBase" id="RU369029"/>
    </source>
</evidence>
<feature type="domain" description="Tify" evidence="5">
    <location>
        <begin position="13"/>
        <end position="46"/>
    </location>
</feature>
<comment type="function">
    <text evidence="4">Acts as a negative regulator of abscisic acid (ABA) response.</text>
</comment>
<evidence type="ECO:0000256" key="1">
    <source>
        <dbReference type="ARBA" id="ARBA00004123"/>
    </source>
</evidence>
<proteinExistence type="inferred from homology"/>
<protein>
    <recommendedName>
        <fullName evidence="4">Ninja-family protein</fullName>
    </recommendedName>
    <alternativeName>
        <fullName evidence="4">ABI-binding protein</fullName>
    </alternativeName>
</protein>
<evidence type="ECO:0000256" key="3">
    <source>
        <dbReference type="ARBA" id="ARBA00023242"/>
    </source>
</evidence>
<keyword evidence="3 4" id="KW-0539">Nucleus</keyword>
<dbReference type="GO" id="GO:0005634">
    <property type="term" value="C:nucleus"/>
    <property type="evidence" value="ECO:0007669"/>
    <property type="project" value="UniProtKB-SubCell"/>
</dbReference>
<name>A0A438DJA8_VITVI</name>
<evidence type="ECO:0000259" key="5">
    <source>
        <dbReference type="Pfam" id="PF16135"/>
    </source>
</evidence>
<accession>A0A438DJA8</accession>
<organism evidence="6 7">
    <name type="scientific">Vitis vinifera</name>
    <name type="common">Grape</name>
    <dbReference type="NCBI Taxonomy" id="29760"/>
    <lineage>
        <taxon>Eukaryota</taxon>
        <taxon>Viridiplantae</taxon>
        <taxon>Streptophyta</taxon>
        <taxon>Embryophyta</taxon>
        <taxon>Tracheophyta</taxon>
        <taxon>Spermatophyta</taxon>
        <taxon>Magnoliopsida</taxon>
        <taxon>eudicotyledons</taxon>
        <taxon>Gunneridae</taxon>
        <taxon>Pentapetalae</taxon>
        <taxon>rosids</taxon>
        <taxon>Vitales</taxon>
        <taxon>Vitaceae</taxon>
        <taxon>Viteae</taxon>
        <taxon>Vitis</taxon>
    </lineage>
</organism>
<reference evidence="6 7" key="1">
    <citation type="journal article" date="2018" name="PLoS Genet.">
        <title>Population sequencing reveals clonal diversity and ancestral inbreeding in the grapevine cultivar Chardonnay.</title>
        <authorList>
            <person name="Roach M.J."/>
            <person name="Johnson D.L."/>
            <person name="Bohlmann J."/>
            <person name="van Vuuren H.J."/>
            <person name="Jones S.J."/>
            <person name="Pretorius I.S."/>
            <person name="Schmidt S.A."/>
            <person name="Borneman A.R."/>
        </authorList>
    </citation>
    <scope>NUCLEOTIDE SEQUENCE [LARGE SCALE GENOMIC DNA]</scope>
    <source>
        <strain evidence="7">cv. Chardonnay</strain>
        <tissue evidence="6">Leaf</tissue>
    </source>
</reference>
<dbReference type="PANTHER" id="PTHR31413:SF31">
    <property type="entry name" value="NINJA-FAMILY PROTEIN AFP3"/>
    <property type="match status" value="1"/>
</dbReference>
<evidence type="ECO:0000313" key="6">
    <source>
        <dbReference type="EMBL" id="RVW35560.1"/>
    </source>
</evidence>
<comment type="caution">
    <text evidence="6">The sequence shown here is derived from an EMBL/GenBank/DDBJ whole genome shotgun (WGS) entry which is preliminary data.</text>
</comment>
<comment type="similarity">
    <text evidence="2 4">Belongs to the Ninja family.</text>
</comment>
<gene>
    <name evidence="6" type="ORF">CK203_073816</name>
</gene>
<dbReference type="InterPro" id="IPR031307">
    <property type="entry name" value="Ninja_fam"/>
</dbReference>
<evidence type="ECO:0000256" key="2">
    <source>
        <dbReference type="ARBA" id="ARBA00006081"/>
    </source>
</evidence>